<keyword evidence="1" id="KW-0732">Signal</keyword>
<proteinExistence type="predicted"/>
<dbReference type="AlphaFoldDB" id="A0AAI8VDY1"/>
<reference evidence="2" key="1">
    <citation type="submission" date="2023-10" db="EMBL/GenBank/DDBJ databases">
        <authorList>
            <person name="Hackl T."/>
        </authorList>
    </citation>
    <scope>NUCLEOTIDE SEQUENCE</scope>
</reference>
<name>A0AAI8VDY1_9PEZI</name>
<protein>
    <submittedName>
        <fullName evidence="2">Uu.00g105300.m01.CDS01</fullName>
    </submittedName>
</protein>
<keyword evidence="3" id="KW-1185">Reference proteome</keyword>
<evidence type="ECO:0000313" key="2">
    <source>
        <dbReference type="EMBL" id="CAJ2503136.1"/>
    </source>
</evidence>
<evidence type="ECO:0000313" key="3">
    <source>
        <dbReference type="Proteomes" id="UP001295740"/>
    </source>
</evidence>
<comment type="caution">
    <text evidence="2">The sequence shown here is derived from an EMBL/GenBank/DDBJ whole genome shotgun (WGS) entry which is preliminary data.</text>
</comment>
<gene>
    <name evidence="2" type="ORF">KHLLAP_LOCUS3604</name>
</gene>
<sequence>MHARTLINRTLLVSALVALTAARPYYPMPYALLASAPQASTTATATVTAGEERRGSESEGSVRLRVGVHDAPNVYTKGRWPAAASPDIRLLSFASPRRRANDKREAWGGKARHVRSWTSKPEVTEEVSLTPAHVGDYYDLRSPNTAMY</sequence>
<organism evidence="2 3">
    <name type="scientific">Anthostomella pinea</name>
    <dbReference type="NCBI Taxonomy" id="933095"/>
    <lineage>
        <taxon>Eukaryota</taxon>
        <taxon>Fungi</taxon>
        <taxon>Dikarya</taxon>
        <taxon>Ascomycota</taxon>
        <taxon>Pezizomycotina</taxon>
        <taxon>Sordariomycetes</taxon>
        <taxon>Xylariomycetidae</taxon>
        <taxon>Xylariales</taxon>
        <taxon>Xylariaceae</taxon>
        <taxon>Anthostomella</taxon>
    </lineage>
</organism>
<accession>A0AAI8VDY1</accession>
<evidence type="ECO:0000256" key="1">
    <source>
        <dbReference type="SAM" id="SignalP"/>
    </source>
</evidence>
<feature type="chain" id="PRO_5042489516" evidence="1">
    <location>
        <begin position="23"/>
        <end position="148"/>
    </location>
</feature>
<dbReference type="EMBL" id="CAUWAG010000004">
    <property type="protein sequence ID" value="CAJ2503136.1"/>
    <property type="molecule type" value="Genomic_DNA"/>
</dbReference>
<feature type="signal peptide" evidence="1">
    <location>
        <begin position="1"/>
        <end position="22"/>
    </location>
</feature>
<dbReference type="Proteomes" id="UP001295740">
    <property type="component" value="Unassembled WGS sequence"/>
</dbReference>